<evidence type="ECO:0000313" key="3">
    <source>
        <dbReference type="Proteomes" id="UP000218288"/>
    </source>
</evidence>
<dbReference type="RefSeq" id="WP_096485176.1">
    <property type="nucleotide sequence ID" value="NZ_AP014809.1"/>
</dbReference>
<sequence>MRDLIKIAAAGTVMAAYALFAPSLVEAVPGATGSAKVFTQRLPQAGGAVPVSARIDGEAPIPGQVVVTRRPLLVGISTGEASR</sequence>
<organism evidence="2 3">
    <name type="scientific">Methylorubrum populi</name>
    <dbReference type="NCBI Taxonomy" id="223967"/>
    <lineage>
        <taxon>Bacteria</taxon>
        <taxon>Pseudomonadati</taxon>
        <taxon>Pseudomonadota</taxon>
        <taxon>Alphaproteobacteria</taxon>
        <taxon>Hyphomicrobiales</taxon>
        <taxon>Methylobacteriaceae</taxon>
        <taxon>Methylorubrum</taxon>
    </lineage>
</organism>
<evidence type="ECO:0000256" key="1">
    <source>
        <dbReference type="SAM" id="SignalP"/>
    </source>
</evidence>
<name>A0A160PH94_9HYPH</name>
<dbReference type="OrthoDB" id="7997636at2"/>
<feature type="chain" id="PRO_5007818552" evidence="1">
    <location>
        <begin position="28"/>
        <end position="83"/>
    </location>
</feature>
<dbReference type="EMBL" id="AP014809">
    <property type="protein sequence ID" value="BAU90930.1"/>
    <property type="molecule type" value="Genomic_DNA"/>
</dbReference>
<accession>A0A160PH94</accession>
<proteinExistence type="predicted"/>
<gene>
    <name evidence="2" type="ORF">MPPM_2325</name>
</gene>
<keyword evidence="1" id="KW-0732">Signal</keyword>
<reference evidence="2 3" key="1">
    <citation type="journal article" date="2016" name="Genome Announc.">
        <title>Complete Genome Sequence of Methylobacterium populi P-1M, Isolated from Pink-Pigmented Household Biofilm.</title>
        <authorList>
            <person name="Morohoshi T."/>
            <person name="Ikeda T."/>
        </authorList>
    </citation>
    <scope>NUCLEOTIDE SEQUENCE [LARGE SCALE GENOMIC DNA]</scope>
    <source>
        <strain evidence="2 3">P-1M</strain>
    </source>
</reference>
<feature type="signal peptide" evidence="1">
    <location>
        <begin position="1"/>
        <end position="27"/>
    </location>
</feature>
<evidence type="ECO:0000313" key="2">
    <source>
        <dbReference type="EMBL" id="BAU90930.1"/>
    </source>
</evidence>
<protein>
    <submittedName>
        <fullName evidence="2">Uncharacterized protein</fullName>
    </submittedName>
</protein>
<dbReference type="Proteomes" id="UP000218288">
    <property type="component" value="Chromosome"/>
</dbReference>
<dbReference type="AlphaFoldDB" id="A0A160PH94"/>